<evidence type="ECO:0000313" key="10">
    <source>
        <dbReference type="Proteomes" id="UP001165444"/>
    </source>
</evidence>
<keyword evidence="7" id="KW-1133">Transmembrane helix</keyword>
<comment type="caution">
    <text evidence="9">The sequence shown here is derived from an EMBL/GenBank/DDBJ whole genome shotgun (WGS) entry which is preliminary data.</text>
</comment>
<dbReference type="PROSITE" id="PS00198">
    <property type="entry name" value="4FE4S_FER_1"/>
    <property type="match status" value="2"/>
</dbReference>
<evidence type="ECO:0000256" key="5">
    <source>
        <dbReference type="ARBA" id="ARBA00023004"/>
    </source>
</evidence>
<keyword evidence="7" id="KW-0472">Membrane</keyword>
<feature type="transmembrane region" description="Helical" evidence="7">
    <location>
        <begin position="45"/>
        <end position="67"/>
    </location>
</feature>
<evidence type="ECO:0000256" key="1">
    <source>
        <dbReference type="ARBA" id="ARBA00022448"/>
    </source>
</evidence>
<feature type="domain" description="4Fe-4S ferredoxin-type" evidence="8">
    <location>
        <begin position="371"/>
        <end position="400"/>
    </location>
</feature>
<feature type="domain" description="4Fe-4S ferredoxin-type" evidence="8">
    <location>
        <begin position="255"/>
        <end position="281"/>
    </location>
</feature>
<feature type="domain" description="4Fe-4S ferredoxin-type" evidence="8">
    <location>
        <begin position="489"/>
        <end position="521"/>
    </location>
</feature>
<evidence type="ECO:0000256" key="7">
    <source>
        <dbReference type="SAM" id="Phobius"/>
    </source>
</evidence>
<dbReference type="SUPFAM" id="SSF54862">
    <property type="entry name" value="4Fe-4S ferredoxins"/>
    <property type="match status" value="2"/>
</dbReference>
<evidence type="ECO:0000256" key="6">
    <source>
        <dbReference type="ARBA" id="ARBA00023014"/>
    </source>
</evidence>
<dbReference type="Pfam" id="PF12838">
    <property type="entry name" value="Fer4_7"/>
    <property type="match status" value="1"/>
</dbReference>
<proteinExistence type="predicted"/>
<dbReference type="RefSeq" id="WP_243322912.1">
    <property type="nucleotide sequence ID" value="NZ_JAKZMM010000001.1"/>
</dbReference>
<dbReference type="CDD" id="cd16373">
    <property type="entry name" value="DMSOR_beta_like"/>
    <property type="match status" value="1"/>
</dbReference>
<dbReference type="Pfam" id="PF00037">
    <property type="entry name" value="Fer4"/>
    <property type="match status" value="1"/>
</dbReference>
<keyword evidence="3" id="KW-0479">Metal-binding</keyword>
<dbReference type="Pfam" id="PF13237">
    <property type="entry name" value="Fer4_10"/>
    <property type="match status" value="1"/>
</dbReference>
<dbReference type="PANTHER" id="PTHR30176">
    <property type="entry name" value="FERREDOXIN-TYPE PROTEIN NAPH"/>
    <property type="match status" value="1"/>
</dbReference>
<dbReference type="InterPro" id="IPR017900">
    <property type="entry name" value="4Fe4S_Fe_S_CS"/>
</dbReference>
<evidence type="ECO:0000259" key="8">
    <source>
        <dbReference type="PROSITE" id="PS51379"/>
    </source>
</evidence>
<dbReference type="Proteomes" id="UP001165444">
    <property type="component" value="Unassembled WGS sequence"/>
</dbReference>
<feature type="transmembrane region" description="Helical" evidence="7">
    <location>
        <begin position="171"/>
        <end position="195"/>
    </location>
</feature>
<evidence type="ECO:0000313" key="9">
    <source>
        <dbReference type="EMBL" id="MCJ2379082.1"/>
    </source>
</evidence>
<name>A0ABT0BWJ1_9BACT</name>
<keyword evidence="6" id="KW-0411">Iron-sulfur</keyword>
<evidence type="ECO:0000256" key="4">
    <source>
        <dbReference type="ARBA" id="ARBA00022982"/>
    </source>
</evidence>
<dbReference type="PROSITE" id="PS51379">
    <property type="entry name" value="4FE4S_FER_2"/>
    <property type="match status" value="6"/>
</dbReference>
<protein>
    <submittedName>
        <fullName evidence="9">4Fe-4S binding protein</fullName>
    </submittedName>
</protein>
<dbReference type="Pfam" id="PF12801">
    <property type="entry name" value="Fer4_5"/>
    <property type="match status" value="2"/>
</dbReference>
<keyword evidence="5" id="KW-0408">Iron</keyword>
<dbReference type="InterPro" id="IPR017896">
    <property type="entry name" value="4Fe4S_Fe-S-bd"/>
</dbReference>
<reference evidence="9 10" key="1">
    <citation type="submission" date="2022-03" db="EMBL/GenBank/DDBJ databases">
        <title>Parabacteroides sp. nov. isolated from swine feces.</title>
        <authorList>
            <person name="Bak J.E."/>
        </authorList>
    </citation>
    <scope>NUCLEOTIDE SEQUENCE [LARGE SCALE GENOMIC DNA]</scope>
    <source>
        <strain evidence="9 10">AGMB00274</strain>
    </source>
</reference>
<feature type="transmembrane region" description="Helical" evidence="7">
    <location>
        <begin position="12"/>
        <end position="33"/>
    </location>
</feature>
<evidence type="ECO:0000256" key="3">
    <source>
        <dbReference type="ARBA" id="ARBA00022723"/>
    </source>
</evidence>
<dbReference type="Gene3D" id="3.30.70.20">
    <property type="match status" value="3"/>
</dbReference>
<dbReference type="InterPro" id="IPR051684">
    <property type="entry name" value="Electron_Trans/Redox"/>
</dbReference>
<feature type="transmembrane region" description="Helical" evidence="7">
    <location>
        <begin position="110"/>
        <end position="134"/>
    </location>
</feature>
<keyword evidence="2" id="KW-0004">4Fe-4S</keyword>
<evidence type="ECO:0000256" key="2">
    <source>
        <dbReference type="ARBA" id="ARBA00022485"/>
    </source>
</evidence>
<gene>
    <name evidence="9" type="ORF">MUN53_00340</name>
</gene>
<keyword evidence="4" id="KW-0249">Electron transport</keyword>
<sequence length="545" mass="60399">MKKKNYLKGVRVLLALLFFIPILLFFVDFADLLPDQTHVWLQVQIMPALLGSMWIALIVQLLLSVVIGRLYCSTVCPAGVLQDLINWIYGKCRTKKNGIRRFSYHKPMNVLRYVLLFFTLVSAFSGIASVALWLDPYSNFGRIASNLFRPLVIWTNNGLAEALMAMDNYSLYQVTVSTVTTAGFISGIIALLLFIGLTVWRGRLFCNTICPVGSLLSLFSRKAVFHIAIDPESCVGCGLCEHTCKAEAINSKDKTVDMSRCVDCFNCISVCAKGSISFTAKQTKKVEASVQPVRQEMSTTTNSRRTFLATGATVVSTLPAVSALAQALHQEECQCGDDCDHANCSHKHGAGNRQGHKNRKKWLPITPPGSLSIERFKDLCTGCHLCVTQCPSQVLRPAGMEYGFDYLLKPHMSYLNSYCNYECTVCSEVCPTHAIRPITKEEKATTQVGVAHFFINRCIVHTENTDCGACSEHCPTQAVQMMPYKGTLTIPQVNPDLCIGCGGCESICPVRPMRAIIIKANDVHKQVEKPKQEEVKEIEVTDFGF</sequence>
<feature type="domain" description="4Fe-4S ferredoxin-type" evidence="8">
    <location>
        <begin position="456"/>
        <end position="484"/>
    </location>
</feature>
<dbReference type="EMBL" id="JAKZMM010000001">
    <property type="protein sequence ID" value="MCJ2379082.1"/>
    <property type="molecule type" value="Genomic_DNA"/>
</dbReference>
<accession>A0ABT0BWJ1</accession>
<keyword evidence="7" id="KW-0812">Transmembrane</keyword>
<dbReference type="PANTHER" id="PTHR30176:SF3">
    <property type="entry name" value="FERREDOXIN-TYPE PROTEIN NAPH"/>
    <property type="match status" value="1"/>
</dbReference>
<organism evidence="9 10">
    <name type="scientific">Parabacteroides faecalis</name>
    <dbReference type="NCBI Taxonomy" id="2924040"/>
    <lineage>
        <taxon>Bacteria</taxon>
        <taxon>Pseudomonadati</taxon>
        <taxon>Bacteroidota</taxon>
        <taxon>Bacteroidia</taxon>
        <taxon>Bacteroidales</taxon>
        <taxon>Tannerellaceae</taxon>
        <taxon>Parabacteroides</taxon>
    </lineage>
</organism>
<feature type="domain" description="4Fe-4S ferredoxin-type" evidence="8">
    <location>
        <begin position="408"/>
        <end position="440"/>
    </location>
</feature>
<feature type="domain" description="4Fe-4S ferredoxin-type" evidence="8">
    <location>
        <begin position="225"/>
        <end position="254"/>
    </location>
</feature>
<keyword evidence="10" id="KW-1185">Reference proteome</keyword>
<keyword evidence="1" id="KW-0813">Transport</keyword>